<dbReference type="SMART" id="SM00105">
    <property type="entry name" value="ArfGap"/>
    <property type="match status" value="1"/>
</dbReference>
<dbReference type="CDD" id="cd08838">
    <property type="entry name" value="ArfGap_AGFG"/>
    <property type="match status" value="1"/>
</dbReference>
<proteinExistence type="predicted"/>
<evidence type="ECO:0000256" key="1">
    <source>
        <dbReference type="ARBA" id="ARBA00022723"/>
    </source>
</evidence>
<keyword evidence="8" id="KW-1185">Reference proteome</keyword>
<evidence type="ECO:0000313" key="8">
    <source>
        <dbReference type="Proteomes" id="UP001157006"/>
    </source>
</evidence>
<dbReference type="GO" id="GO:0005096">
    <property type="term" value="F:GTPase activator activity"/>
    <property type="evidence" value="ECO:0007669"/>
    <property type="project" value="InterPro"/>
</dbReference>
<dbReference type="InterPro" id="IPR037278">
    <property type="entry name" value="ARFGAP/RecO"/>
</dbReference>
<dbReference type="GO" id="GO:0008270">
    <property type="term" value="F:zinc ion binding"/>
    <property type="evidence" value="ECO:0007669"/>
    <property type="project" value="UniProtKB-KW"/>
</dbReference>
<evidence type="ECO:0000313" key="7">
    <source>
        <dbReference type="EMBL" id="CAI8619808.1"/>
    </source>
</evidence>
<feature type="compositionally biased region" description="Basic and acidic residues" evidence="5">
    <location>
        <begin position="201"/>
        <end position="220"/>
    </location>
</feature>
<feature type="compositionally biased region" description="Basic and acidic residues" evidence="5">
    <location>
        <begin position="181"/>
        <end position="192"/>
    </location>
</feature>
<name>A0AAV1BC93_VICFA</name>
<feature type="compositionally biased region" description="Low complexity" evidence="5">
    <location>
        <begin position="170"/>
        <end position="180"/>
    </location>
</feature>
<dbReference type="Pfam" id="PF01412">
    <property type="entry name" value="ArfGap"/>
    <property type="match status" value="1"/>
</dbReference>
<dbReference type="PRINTS" id="PR00405">
    <property type="entry name" value="REVINTRACTNG"/>
</dbReference>
<feature type="domain" description="Arf-GAP" evidence="6">
    <location>
        <begin position="12"/>
        <end position="130"/>
    </location>
</feature>
<dbReference type="InterPro" id="IPR038508">
    <property type="entry name" value="ArfGAP_dom_sf"/>
</dbReference>
<feature type="region of interest" description="Disordered" evidence="5">
    <location>
        <begin position="314"/>
        <end position="345"/>
    </location>
</feature>
<dbReference type="InterPro" id="IPR001164">
    <property type="entry name" value="ArfGAP_dom"/>
</dbReference>
<accession>A0AAV1BC93</accession>
<keyword evidence="2 4" id="KW-0863">Zinc-finger</keyword>
<feature type="compositionally biased region" description="Polar residues" evidence="5">
    <location>
        <begin position="330"/>
        <end position="345"/>
    </location>
</feature>
<evidence type="ECO:0000256" key="5">
    <source>
        <dbReference type="SAM" id="MobiDB-lite"/>
    </source>
</evidence>
<dbReference type="EMBL" id="OX451741">
    <property type="protein sequence ID" value="CAI8619808.1"/>
    <property type="molecule type" value="Genomic_DNA"/>
</dbReference>
<evidence type="ECO:0000256" key="3">
    <source>
        <dbReference type="ARBA" id="ARBA00022833"/>
    </source>
</evidence>
<dbReference type="SUPFAM" id="SSF57863">
    <property type="entry name" value="ArfGap/RecO-like zinc finger"/>
    <property type="match status" value="1"/>
</dbReference>
<sequence>MTSRFKEDEKNERIIRGLLKLTPNRRCINCNSLGPQYVCTNFWTFVCTSCSGIHREFTHRVKSVSMAKFTAQEVSALQEGGNQHAKEIFFKEWDPQTHSLPDSNNVDRLRDFIKHVYVDKRFTGERSYDKPPKAQGDKDDSYENRRMETYQGGHKSPPYEDTYERRYSDRSSPGGRSPGYDQERHYANDKRSPGRPPIINDWRREDRFGDGRKFEDRRISDGGNKIESQSPERAKDLGSSSPLPVVRPVREILGENVVPLRISEPPKANSGQAANGSGLTQRTASSSSLASSNGTQTEVKLETIRSLIDFDDIPEPPIAPAIPQATPTTVAQHANPTNSGDSNWASFDVEPVVKASQGLSNVNPLESMLSQLSVPSSLPAHVSGAQGPLAGSAPAASSFTTFPASVGSLTSSGLTTASPFSNAGPWHSLQYQQPQPQPLFTSTVGQPTIQQSIPPVNGALNYQPWNTSSVPMIQGHPSTLVPNVSKVVNEEKYSVASQTSTVDIKPSGRNELPEDLFTVKYSAFPAPIPGWQMGAPPGMGVPVQYNNVMSIPSFPQPSKSTNPFDVINQPTPVPVQAPTFPSMSSLQGALPSVTPSATAHPSNMVNQSLAWNPPSSLSYAPMPPPQAHTFASAMRPRAYMEQQMATNVTMPSHQGLGTFGTEGGAFGFSTIDQQPNGRLPAPATLNPFPSGGNPFGCA</sequence>
<feature type="region of interest" description="Disordered" evidence="5">
    <location>
        <begin position="124"/>
        <end position="243"/>
    </location>
</feature>
<evidence type="ECO:0000256" key="2">
    <source>
        <dbReference type="ARBA" id="ARBA00022771"/>
    </source>
</evidence>
<dbReference type="FunFam" id="1.10.220.150:FF:000005">
    <property type="entry name" value="Arf-GAP domain and FG repeat-containing protein 1"/>
    <property type="match status" value="1"/>
</dbReference>
<evidence type="ECO:0000259" key="6">
    <source>
        <dbReference type="PROSITE" id="PS50115"/>
    </source>
</evidence>
<feature type="compositionally biased region" description="Basic and acidic residues" evidence="5">
    <location>
        <begin position="124"/>
        <end position="148"/>
    </location>
</feature>
<dbReference type="Gene3D" id="1.10.220.150">
    <property type="entry name" value="Arf GTPase activating protein"/>
    <property type="match status" value="1"/>
</dbReference>
<dbReference type="PANTHER" id="PTHR46085:SF6">
    <property type="entry name" value="ARF GTPASE ACTIVATOR"/>
    <property type="match status" value="1"/>
</dbReference>
<reference evidence="7 8" key="1">
    <citation type="submission" date="2023-01" db="EMBL/GenBank/DDBJ databases">
        <authorList>
            <person name="Kreplak J."/>
        </authorList>
    </citation>
    <scope>NUCLEOTIDE SEQUENCE [LARGE SCALE GENOMIC DNA]</scope>
</reference>
<dbReference type="InterPro" id="IPR044820">
    <property type="entry name" value="AGD14-like"/>
</dbReference>
<feature type="region of interest" description="Disordered" evidence="5">
    <location>
        <begin position="262"/>
        <end position="298"/>
    </location>
</feature>
<dbReference type="Proteomes" id="UP001157006">
    <property type="component" value="Chromosome 6"/>
</dbReference>
<organism evidence="7 8">
    <name type="scientific">Vicia faba</name>
    <name type="common">Broad bean</name>
    <name type="synonym">Faba vulgaris</name>
    <dbReference type="NCBI Taxonomy" id="3906"/>
    <lineage>
        <taxon>Eukaryota</taxon>
        <taxon>Viridiplantae</taxon>
        <taxon>Streptophyta</taxon>
        <taxon>Embryophyta</taxon>
        <taxon>Tracheophyta</taxon>
        <taxon>Spermatophyta</taxon>
        <taxon>Magnoliopsida</taxon>
        <taxon>eudicotyledons</taxon>
        <taxon>Gunneridae</taxon>
        <taxon>Pentapetalae</taxon>
        <taxon>rosids</taxon>
        <taxon>fabids</taxon>
        <taxon>Fabales</taxon>
        <taxon>Fabaceae</taxon>
        <taxon>Papilionoideae</taxon>
        <taxon>50 kb inversion clade</taxon>
        <taxon>NPAAA clade</taxon>
        <taxon>Hologalegina</taxon>
        <taxon>IRL clade</taxon>
        <taxon>Fabeae</taxon>
        <taxon>Vicia</taxon>
    </lineage>
</organism>
<feature type="compositionally biased region" description="Polar residues" evidence="5">
    <location>
        <begin position="269"/>
        <end position="283"/>
    </location>
</feature>
<gene>
    <name evidence="7" type="ORF">VFH_VI189480</name>
</gene>
<dbReference type="PANTHER" id="PTHR46085">
    <property type="entry name" value="ARFGAP/RECO-RELATED"/>
    <property type="match status" value="1"/>
</dbReference>
<evidence type="ECO:0000256" key="4">
    <source>
        <dbReference type="PROSITE-ProRule" id="PRU00288"/>
    </source>
</evidence>
<protein>
    <recommendedName>
        <fullName evidence="6">Arf-GAP domain-containing protein</fullName>
    </recommendedName>
</protein>
<keyword evidence="3" id="KW-0862">Zinc</keyword>
<keyword evidence="1" id="KW-0479">Metal-binding</keyword>
<dbReference type="PROSITE" id="PS50115">
    <property type="entry name" value="ARFGAP"/>
    <property type="match status" value="1"/>
</dbReference>
<dbReference type="AlphaFoldDB" id="A0AAV1BC93"/>